<evidence type="ECO:0000259" key="6">
    <source>
        <dbReference type="Pfam" id="PF04542"/>
    </source>
</evidence>
<organism evidence="8 9">
    <name type="scientific">Salmonirosea aquatica</name>
    <dbReference type="NCBI Taxonomy" id="2654236"/>
    <lineage>
        <taxon>Bacteria</taxon>
        <taxon>Pseudomonadati</taxon>
        <taxon>Bacteroidota</taxon>
        <taxon>Cytophagia</taxon>
        <taxon>Cytophagales</taxon>
        <taxon>Spirosomataceae</taxon>
        <taxon>Salmonirosea</taxon>
    </lineage>
</organism>
<keyword evidence="5" id="KW-0804">Transcription</keyword>
<evidence type="ECO:0000256" key="5">
    <source>
        <dbReference type="ARBA" id="ARBA00023163"/>
    </source>
</evidence>
<dbReference type="GO" id="GO:0006352">
    <property type="term" value="P:DNA-templated transcription initiation"/>
    <property type="evidence" value="ECO:0007669"/>
    <property type="project" value="InterPro"/>
</dbReference>
<gene>
    <name evidence="8" type="ORF">GBK04_08835</name>
</gene>
<dbReference type="InterPro" id="IPR036388">
    <property type="entry name" value="WH-like_DNA-bd_sf"/>
</dbReference>
<sequence>MHKVQVSDSELVSLYIRGDEKAFEKLVQRHKSRIYTTIYLIVKDQYVAEDLMQDTFIKAVDTIKSGRYNEEGKFLPWIIRIAHNLAIDYFRRDKRYPNVVFEDGSNVFNTLDFSEDSVESIQIRQETHEQLREMIQRLPDVQRQVLIMRHYEDMSFQEIADATGVSINTALGRMRYALINLRKQFSQRTPQYDKNVYLR</sequence>
<dbReference type="PANTHER" id="PTHR43133">
    <property type="entry name" value="RNA POLYMERASE ECF-TYPE SIGMA FACTO"/>
    <property type="match status" value="1"/>
</dbReference>
<dbReference type="RefSeq" id="WP_152758735.1">
    <property type="nucleotide sequence ID" value="NZ_WHLY01000002.1"/>
</dbReference>
<feature type="domain" description="RNA polymerase sigma factor 70 region 4 type 2" evidence="7">
    <location>
        <begin position="129"/>
        <end position="169"/>
    </location>
</feature>
<dbReference type="Proteomes" id="UP000479293">
    <property type="component" value="Unassembled WGS sequence"/>
</dbReference>
<dbReference type="EMBL" id="WHLY01000002">
    <property type="protein sequence ID" value="MPR33466.1"/>
    <property type="molecule type" value="Genomic_DNA"/>
</dbReference>
<dbReference type="InterPro" id="IPR013325">
    <property type="entry name" value="RNA_pol_sigma_r2"/>
</dbReference>
<dbReference type="Pfam" id="PF08281">
    <property type="entry name" value="Sigma70_r4_2"/>
    <property type="match status" value="1"/>
</dbReference>
<dbReference type="Gene3D" id="1.10.1740.10">
    <property type="match status" value="1"/>
</dbReference>
<evidence type="ECO:0000259" key="7">
    <source>
        <dbReference type="Pfam" id="PF08281"/>
    </source>
</evidence>
<dbReference type="NCBIfam" id="TIGR02937">
    <property type="entry name" value="sigma70-ECF"/>
    <property type="match status" value="1"/>
</dbReference>
<feature type="domain" description="RNA polymerase sigma-70 region 2" evidence="6">
    <location>
        <begin position="26"/>
        <end position="95"/>
    </location>
</feature>
<keyword evidence="2" id="KW-0805">Transcription regulation</keyword>
<keyword evidence="9" id="KW-1185">Reference proteome</keyword>
<dbReference type="Pfam" id="PF04542">
    <property type="entry name" value="Sigma70_r2"/>
    <property type="match status" value="1"/>
</dbReference>
<dbReference type="PANTHER" id="PTHR43133:SF8">
    <property type="entry name" value="RNA POLYMERASE SIGMA FACTOR HI_1459-RELATED"/>
    <property type="match status" value="1"/>
</dbReference>
<comment type="caution">
    <text evidence="8">The sequence shown here is derived from an EMBL/GenBank/DDBJ whole genome shotgun (WGS) entry which is preliminary data.</text>
</comment>
<comment type="similarity">
    <text evidence="1">Belongs to the sigma-70 factor family. ECF subfamily.</text>
</comment>
<dbReference type="InterPro" id="IPR014284">
    <property type="entry name" value="RNA_pol_sigma-70_dom"/>
</dbReference>
<evidence type="ECO:0000256" key="2">
    <source>
        <dbReference type="ARBA" id="ARBA00023015"/>
    </source>
</evidence>
<keyword evidence="4" id="KW-0238">DNA-binding</keyword>
<reference evidence="8 9" key="1">
    <citation type="submission" date="2019-10" db="EMBL/GenBank/DDBJ databases">
        <title>Draft Genome Sequence of Cytophagaceae sp. SJW1-29.</title>
        <authorList>
            <person name="Choi A."/>
        </authorList>
    </citation>
    <scope>NUCLEOTIDE SEQUENCE [LARGE SCALE GENOMIC DNA]</scope>
    <source>
        <strain evidence="8 9">SJW1-29</strain>
    </source>
</reference>
<dbReference type="InterPro" id="IPR007627">
    <property type="entry name" value="RNA_pol_sigma70_r2"/>
</dbReference>
<dbReference type="Gene3D" id="1.10.10.10">
    <property type="entry name" value="Winged helix-like DNA-binding domain superfamily/Winged helix DNA-binding domain"/>
    <property type="match status" value="1"/>
</dbReference>
<evidence type="ECO:0000256" key="1">
    <source>
        <dbReference type="ARBA" id="ARBA00010641"/>
    </source>
</evidence>
<accession>A0A7C9F5T0</accession>
<keyword evidence="3" id="KW-0731">Sigma factor</keyword>
<evidence type="ECO:0000313" key="8">
    <source>
        <dbReference type="EMBL" id="MPR33466.1"/>
    </source>
</evidence>
<dbReference type="SUPFAM" id="SSF88946">
    <property type="entry name" value="Sigma2 domain of RNA polymerase sigma factors"/>
    <property type="match status" value="1"/>
</dbReference>
<dbReference type="CDD" id="cd06171">
    <property type="entry name" value="Sigma70_r4"/>
    <property type="match status" value="1"/>
</dbReference>
<dbReference type="GO" id="GO:0003677">
    <property type="term" value="F:DNA binding"/>
    <property type="evidence" value="ECO:0007669"/>
    <property type="project" value="UniProtKB-KW"/>
</dbReference>
<dbReference type="InterPro" id="IPR013249">
    <property type="entry name" value="RNA_pol_sigma70_r4_t2"/>
</dbReference>
<evidence type="ECO:0000313" key="9">
    <source>
        <dbReference type="Proteomes" id="UP000479293"/>
    </source>
</evidence>
<dbReference type="SUPFAM" id="SSF88659">
    <property type="entry name" value="Sigma3 and sigma4 domains of RNA polymerase sigma factors"/>
    <property type="match status" value="1"/>
</dbReference>
<dbReference type="InterPro" id="IPR013324">
    <property type="entry name" value="RNA_pol_sigma_r3/r4-like"/>
</dbReference>
<dbReference type="AlphaFoldDB" id="A0A7C9F5T0"/>
<protein>
    <submittedName>
        <fullName evidence="8">Sigma-70 family RNA polymerase sigma factor</fullName>
    </submittedName>
</protein>
<evidence type="ECO:0000256" key="4">
    <source>
        <dbReference type="ARBA" id="ARBA00023125"/>
    </source>
</evidence>
<evidence type="ECO:0000256" key="3">
    <source>
        <dbReference type="ARBA" id="ARBA00023082"/>
    </source>
</evidence>
<dbReference type="InterPro" id="IPR039425">
    <property type="entry name" value="RNA_pol_sigma-70-like"/>
</dbReference>
<proteinExistence type="inferred from homology"/>
<dbReference type="GO" id="GO:0016987">
    <property type="term" value="F:sigma factor activity"/>
    <property type="evidence" value="ECO:0007669"/>
    <property type="project" value="UniProtKB-KW"/>
</dbReference>
<name>A0A7C9F5T0_9BACT</name>